<dbReference type="GO" id="GO:0004315">
    <property type="term" value="F:3-oxoacyl-[acyl-carrier-protein] synthase activity"/>
    <property type="evidence" value="ECO:0007669"/>
    <property type="project" value="InterPro"/>
</dbReference>
<dbReference type="GO" id="GO:0044550">
    <property type="term" value="P:secondary metabolite biosynthetic process"/>
    <property type="evidence" value="ECO:0007669"/>
    <property type="project" value="TreeGrafter"/>
</dbReference>
<dbReference type="Pfam" id="PF08545">
    <property type="entry name" value="ACP_syn_III"/>
    <property type="match status" value="1"/>
</dbReference>
<dbReference type="AlphaFoldDB" id="A0A2T2YAU4"/>
<dbReference type="PANTHER" id="PTHR34069">
    <property type="entry name" value="3-OXOACYL-[ACYL-CARRIER-PROTEIN] SYNTHASE 3"/>
    <property type="match status" value="1"/>
</dbReference>
<evidence type="ECO:0008006" key="7">
    <source>
        <dbReference type="Google" id="ProtNLM"/>
    </source>
</evidence>
<dbReference type="GO" id="GO:0006633">
    <property type="term" value="P:fatty acid biosynthetic process"/>
    <property type="evidence" value="ECO:0007669"/>
    <property type="project" value="InterPro"/>
</dbReference>
<dbReference type="InterPro" id="IPR016039">
    <property type="entry name" value="Thiolase-like"/>
</dbReference>
<evidence type="ECO:0000259" key="3">
    <source>
        <dbReference type="Pfam" id="PF08541"/>
    </source>
</evidence>
<dbReference type="SUPFAM" id="SSF53901">
    <property type="entry name" value="Thiolase-like"/>
    <property type="match status" value="2"/>
</dbReference>
<feature type="domain" description="Beta-ketoacyl-[acyl-carrier-protein] synthase III N-terminal" evidence="4">
    <location>
        <begin position="81"/>
        <end position="151"/>
    </location>
</feature>
<accession>A0A2T2YAU4</accession>
<evidence type="ECO:0000256" key="1">
    <source>
        <dbReference type="ARBA" id="ARBA00022679"/>
    </source>
</evidence>
<keyword evidence="2" id="KW-0012">Acyltransferase</keyword>
<dbReference type="RefSeq" id="WP_106926446.1">
    <property type="nucleotide sequence ID" value="NZ_PYFT01000001.1"/>
</dbReference>
<dbReference type="InterPro" id="IPR013751">
    <property type="entry name" value="ACP_syn_III_N"/>
</dbReference>
<dbReference type="Gene3D" id="3.40.47.10">
    <property type="match status" value="2"/>
</dbReference>
<evidence type="ECO:0000313" key="6">
    <source>
        <dbReference type="Proteomes" id="UP000240357"/>
    </source>
</evidence>
<organism evidence="5 6">
    <name type="scientific">Adhaeribacter arboris</name>
    <dbReference type="NCBI Taxonomy" id="2072846"/>
    <lineage>
        <taxon>Bacteria</taxon>
        <taxon>Pseudomonadati</taxon>
        <taxon>Bacteroidota</taxon>
        <taxon>Cytophagia</taxon>
        <taxon>Cytophagales</taxon>
        <taxon>Hymenobacteraceae</taxon>
        <taxon>Adhaeribacter</taxon>
    </lineage>
</organism>
<dbReference type="PANTHER" id="PTHR34069:SF2">
    <property type="entry name" value="BETA-KETOACYL-[ACYL-CARRIER-PROTEIN] SYNTHASE III"/>
    <property type="match status" value="1"/>
</dbReference>
<feature type="domain" description="Beta-ketoacyl-[acyl-carrier-protein] synthase III C-terminal" evidence="3">
    <location>
        <begin position="221"/>
        <end position="295"/>
    </location>
</feature>
<dbReference type="Pfam" id="PF08541">
    <property type="entry name" value="ACP_syn_III_C"/>
    <property type="match status" value="1"/>
</dbReference>
<dbReference type="EMBL" id="PYFT01000001">
    <property type="protein sequence ID" value="PSR52632.1"/>
    <property type="molecule type" value="Genomic_DNA"/>
</dbReference>
<evidence type="ECO:0000259" key="4">
    <source>
        <dbReference type="Pfam" id="PF08545"/>
    </source>
</evidence>
<keyword evidence="1" id="KW-0808">Transferase</keyword>
<dbReference type="OrthoDB" id="9815506at2"/>
<sequence length="296" mass="32263">MGVKFSNMHSYHEYGDLSPHEHYPKQVLALAKKVVAPLLDQDLGKISHLIMATTCPDSIAPSLGQQLTQVFNPHFTDTHVIDIVQGCAGGVTALLLGSQLATVCNSNVLVVIADAAKKACDRASKNYSIFGNGSFACILTGGNYATNLIHYKSKQYKELLNVVQVKLGHDADLILAKGLAVNQNPRKYLGLEMNNSLALKLIKEAKFFYEEFLSESRSRPDVMILHQVNTKIIKHLQDIFEIEGINFVNVSELTGNCGTASIGLALKHSESNIEGKKVFICSFGTGGVITAGLWQF</sequence>
<proteinExistence type="predicted"/>
<dbReference type="Proteomes" id="UP000240357">
    <property type="component" value="Unassembled WGS sequence"/>
</dbReference>
<name>A0A2T2YAU4_9BACT</name>
<keyword evidence="6" id="KW-1185">Reference proteome</keyword>
<reference evidence="5 6" key="1">
    <citation type="submission" date="2018-03" db="EMBL/GenBank/DDBJ databases">
        <title>Adhaeribacter sp. HMF7605 Genome sequencing and assembly.</title>
        <authorList>
            <person name="Kang H."/>
            <person name="Kang J."/>
            <person name="Cha I."/>
            <person name="Kim H."/>
            <person name="Joh K."/>
        </authorList>
    </citation>
    <scope>NUCLEOTIDE SEQUENCE [LARGE SCALE GENOMIC DNA]</scope>
    <source>
        <strain evidence="5 6">HMF7605</strain>
    </source>
</reference>
<dbReference type="InterPro" id="IPR013747">
    <property type="entry name" value="ACP_syn_III_C"/>
</dbReference>
<protein>
    <recommendedName>
        <fullName evidence="7">3-oxoacyl-ACP synthase</fullName>
    </recommendedName>
</protein>
<evidence type="ECO:0000313" key="5">
    <source>
        <dbReference type="EMBL" id="PSR52632.1"/>
    </source>
</evidence>
<gene>
    <name evidence="5" type="ORF">AHMF7605_03375</name>
</gene>
<evidence type="ECO:0000256" key="2">
    <source>
        <dbReference type="ARBA" id="ARBA00023315"/>
    </source>
</evidence>
<comment type="caution">
    <text evidence="5">The sequence shown here is derived from an EMBL/GenBank/DDBJ whole genome shotgun (WGS) entry which is preliminary data.</text>
</comment>